<keyword evidence="4" id="KW-0804">Transcription</keyword>
<dbReference type="Proteomes" id="UP001208041">
    <property type="component" value="Unassembled WGS sequence"/>
</dbReference>
<dbReference type="SMART" id="SM00344">
    <property type="entry name" value="HTH_ASNC"/>
    <property type="match status" value="1"/>
</dbReference>
<keyword evidence="7" id="KW-1185">Reference proteome</keyword>
<dbReference type="InterPro" id="IPR036390">
    <property type="entry name" value="WH_DNA-bd_sf"/>
</dbReference>
<dbReference type="PROSITE" id="PS00519">
    <property type="entry name" value="HTH_ASNC_1"/>
    <property type="match status" value="1"/>
</dbReference>
<dbReference type="InterPro" id="IPR019888">
    <property type="entry name" value="Tscrpt_reg_AsnC-like"/>
</dbReference>
<gene>
    <name evidence="6" type="ORF">OH136_10515</name>
</gene>
<dbReference type="AlphaFoldDB" id="A0AAE3J3R4"/>
<dbReference type="Gene3D" id="3.30.70.920">
    <property type="match status" value="1"/>
</dbReference>
<dbReference type="PRINTS" id="PR00033">
    <property type="entry name" value="HTHASNC"/>
</dbReference>
<dbReference type="Pfam" id="PF01037">
    <property type="entry name" value="AsnC_trans_reg"/>
    <property type="match status" value="1"/>
</dbReference>
<dbReference type="Pfam" id="PF13412">
    <property type="entry name" value="HTH_24"/>
    <property type="match status" value="1"/>
</dbReference>
<dbReference type="SUPFAM" id="SSF54909">
    <property type="entry name" value="Dimeric alpha+beta barrel"/>
    <property type="match status" value="1"/>
</dbReference>
<keyword evidence="1" id="KW-0805">Transcription regulation</keyword>
<dbReference type="SUPFAM" id="SSF46785">
    <property type="entry name" value="Winged helix' DNA-binding domain"/>
    <property type="match status" value="1"/>
</dbReference>
<protein>
    <submittedName>
        <fullName evidence="6">Lrp/AsnC family transcriptional regulator</fullName>
    </submittedName>
</protein>
<evidence type="ECO:0000256" key="1">
    <source>
        <dbReference type="ARBA" id="ARBA00023015"/>
    </source>
</evidence>
<name>A0AAE3J3R4_9RHOB</name>
<dbReference type="Gene3D" id="1.10.10.10">
    <property type="entry name" value="Winged helix-like DNA-binding domain superfamily/Winged helix DNA-binding domain"/>
    <property type="match status" value="1"/>
</dbReference>
<evidence type="ECO:0000256" key="2">
    <source>
        <dbReference type="ARBA" id="ARBA00023125"/>
    </source>
</evidence>
<dbReference type="InterPro" id="IPR019887">
    <property type="entry name" value="Tscrpt_reg_AsnC/Lrp_C"/>
</dbReference>
<evidence type="ECO:0000259" key="5">
    <source>
        <dbReference type="PROSITE" id="PS50956"/>
    </source>
</evidence>
<dbReference type="EMBL" id="JAOYFC010000002">
    <property type="protein sequence ID" value="MCV6824987.1"/>
    <property type="molecule type" value="Genomic_DNA"/>
</dbReference>
<evidence type="ECO:0000256" key="3">
    <source>
        <dbReference type="ARBA" id="ARBA00023159"/>
    </source>
</evidence>
<dbReference type="GO" id="GO:0043200">
    <property type="term" value="P:response to amino acid"/>
    <property type="evidence" value="ECO:0007669"/>
    <property type="project" value="TreeGrafter"/>
</dbReference>
<evidence type="ECO:0000313" key="6">
    <source>
        <dbReference type="EMBL" id="MCV6824987.1"/>
    </source>
</evidence>
<evidence type="ECO:0000313" key="7">
    <source>
        <dbReference type="Proteomes" id="UP001208041"/>
    </source>
</evidence>
<dbReference type="GO" id="GO:0005829">
    <property type="term" value="C:cytosol"/>
    <property type="evidence" value="ECO:0007669"/>
    <property type="project" value="TreeGrafter"/>
</dbReference>
<dbReference type="InterPro" id="IPR019885">
    <property type="entry name" value="Tscrpt_reg_HTH_AsnC-type_CS"/>
</dbReference>
<evidence type="ECO:0000256" key="4">
    <source>
        <dbReference type="ARBA" id="ARBA00023163"/>
    </source>
</evidence>
<dbReference type="InterPro" id="IPR011008">
    <property type="entry name" value="Dimeric_a/b-barrel"/>
</dbReference>
<accession>A0AAE3J3R4</accession>
<dbReference type="PANTHER" id="PTHR30154">
    <property type="entry name" value="LEUCINE-RESPONSIVE REGULATORY PROTEIN"/>
    <property type="match status" value="1"/>
</dbReference>
<dbReference type="GO" id="GO:0043565">
    <property type="term" value="F:sequence-specific DNA binding"/>
    <property type="evidence" value="ECO:0007669"/>
    <property type="project" value="InterPro"/>
</dbReference>
<dbReference type="PROSITE" id="PS50956">
    <property type="entry name" value="HTH_ASNC_2"/>
    <property type="match status" value="1"/>
</dbReference>
<reference evidence="6" key="1">
    <citation type="submission" date="2022-10" db="EMBL/GenBank/DDBJ databases">
        <authorList>
            <person name="Yue Y."/>
        </authorList>
    </citation>
    <scope>NUCLEOTIDE SEQUENCE</scope>
    <source>
        <strain evidence="6">Z654</strain>
    </source>
</reference>
<dbReference type="InterPro" id="IPR036388">
    <property type="entry name" value="WH-like_DNA-bd_sf"/>
</dbReference>
<dbReference type="InterPro" id="IPR000485">
    <property type="entry name" value="AsnC-type_HTH_dom"/>
</dbReference>
<dbReference type="RefSeq" id="WP_263953837.1">
    <property type="nucleotide sequence ID" value="NZ_JAOYFC010000002.1"/>
</dbReference>
<comment type="caution">
    <text evidence="6">The sequence shown here is derived from an EMBL/GenBank/DDBJ whole genome shotgun (WGS) entry which is preliminary data.</text>
</comment>
<sequence length="154" mass="17312">MMQDLDSFDEKILSVLSANGRISITDLAKRIGLSKTPTQLRVKRLESEGIISGYRAVLDPIKLGRDHVAFVEVRLTDTREAALTAFNEAVRQIAEVEECYMLASQFDYLLKVRTHDMKDYRDVLGGRISALPFVSHTSTHVAMQAVKEGGRWQS</sequence>
<keyword evidence="3" id="KW-0010">Activator</keyword>
<dbReference type="PANTHER" id="PTHR30154:SF0">
    <property type="entry name" value="LEUCINE-RESPONSIVE REGULATORY PROTEIN"/>
    <property type="match status" value="1"/>
</dbReference>
<feature type="domain" description="HTH asnC-type" evidence="5">
    <location>
        <begin position="5"/>
        <end position="66"/>
    </location>
</feature>
<organism evidence="6 7">
    <name type="scientific">Halocynthiibacter halioticoli</name>
    <dbReference type="NCBI Taxonomy" id="2986804"/>
    <lineage>
        <taxon>Bacteria</taxon>
        <taxon>Pseudomonadati</taxon>
        <taxon>Pseudomonadota</taxon>
        <taxon>Alphaproteobacteria</taxon>
        <taxon>Rhodobacterales</taxon>
        <taxon>Paracoccaceae</taxon>
        <taxon>Halocynthiibacter</taxon>
    </lineage>
</organism>
<proteinExistence type="predicted"/>
<keyword evidence="2" id="KW-0238">DNA-binding</keyword>